<feature type="compositionally biased region" description="Acidic residues" evidence="1">
    <location>
        <begin position="377"/>
        <end position="386"/>
    </location>
</feature>
<comment type="caution">
    <text evidence="2">The sequence shown here is derived from an EMBL/GenBank/DDBJ whole genome shotgun (WGS) entry which is preliminary data.</text>
</comment>
<accession>A0ABP0JUT1</accession>
<feature type="region of interest" description="Disordered" evidence="1">
    <location>
        <begin position="352"/>
        <end position="386"/>
    </location>
</feature>
<dbReference type="EMBL" id="CAXAMM010008708">
    <property type="protein sequence ID" value="CAK9018224.1"/>
    <property type="molecule type" value="Genomic_DNA"/>
</dbReference>
<sequence>MHKVCRSYEFHSESAERQNEACKQQIATLKEKEILLWLDWKQNLTLPLAAVQTNEQFWAHSRKEVSCLGCVAYVGRTGAEPKRICLVYLSEIIEHTCLAACLQIDKMLQSLGGLSKYNSVKLWFDCGPHYRTLDLAAHIAEKHVRPQNRNNLILSINYFTEKHGKGQVDSLFSCCNRWIKSSLMKPDTLLMSVEQLRDAFVAGAAHDMKQSPPDKGGTKYIIAFWDSQAKPATYFKGSSETLQIKKTYSIEMQHFGSNNARLLRFRNMFFSDCGRAKSEVFYLDVETVNIPADERSWRKGFFGNTRWQKAFPDPNIRNTMISRMTALEGHAAEEVVRSTLFERRLSRYLQQLQQSKEKRQRQRDAVRSNSSSSSSSEDTESSSSDE</sequence>
<proteinExistence type="predicted"/>
<keyword evidence="3" id="KW-1185">Reference proteome</keyword>
<evidence type="ECO:0000256" key="1">
    <source>
        <dbReference type="SAM" id="MobiDB-lite"/>
    </source>
</evidence>
<protein>
    <submittedName>
        <fullName evidence="2">Uncharacterized protein</fullName>
    </submittedName>
</protein>
<reference evidence="2 3" key="1">
    <citation type="submission" date="2024-02" db="EMBL/GenBank/DDBJ databases">
        <authorList>
            <person name="Chen Y."/>
            <person name="Shah S."/>
            <person name="Dougan E. K."/>
            <person name="Thang M."/>
            <person name="Chan C."/>
        </authorList>
    </citation>
    <scope>NUCLEOTIDE SEQUENCE [LARGE SCALE GENOMIC DNA]</scope>
</reference>
<evidence type="ECO:0000313" key="3">
    <source>
        <dbReference type="Proteomes" id="UP001642464"/>
    </source>
</evidence>
<gene>
    <name evidence="2" type="ORF">SCF082_LOCUS13989</name>
</gene>
<organism evidence="2 3">
    <name type="scientific">Durusdinium trenchii</name>
    <dbReference type="NCBI Taxonomy" id="1381693"/>
    <lineage>
        <taxon>Eukaryota</taxon>
        <taxon>Sar</taxon>
        <taxon>Alveolata</taxon>
        <taxon>Dinophyceae</taxon>
        <taxon>Suessiales</taxon>
        <taxon>Symbiodiniaceae</taxon>
        <taxon>Durusdinium</taxon>
    </lineage>
</organism>
<evidence type="ECO:0000313" key="2">
    <source>
        <dbReference type="EMBL" id="CAK9018224.1"/>
    </source>
</evidence>
<name>A0ABP0JUT1_9DINO</name>
<dbReference type="Proteomes" id="UP001642464">
    <property type="component" value="Unassembled WGS sequence"/>
</dbReference>